<sequence length="72" mass="8415">MTQYQTNRIVHLRHQADQCRKLARSTLHPPTAAMFEQMAIEYETQATHLSGDAERYPFIIYDPETADDKFCL</sequence>
<evidence type="ECO:0000313" key="2">
    <source>
        <dbReference type="Proteomes" id="UP000594873"/>
    </source>
</evidence>
<name>A0A7T2LM81_9SPHN</name>
<gene>
    <name evidence="1" type="ORF">IC614_00285</name>
</gene>
<organism evidence="1 2">
    <name type="scientific">Allosphingosinicella flava</name>
    <dbReference type="NCBI Taxonomy" id="2771430"/>
    <lineage>
        <taxon>Bacteria</taxon>
        <taxon>Pseudomonadati</taxon>
        <taxon>Pseudomonadota</taxon>
        <taxon>Alphaproteobacteria</taxon>
        <taxon>Sphingomonadales</taxon>
        <taxon>Sphingomonadaceae</taxon>
        <taxon>Allosphingosinicella</taxon>
    </lineage>
</organism>
<dbReference type="KEGG" id="sflv:IC614_00285"/>
<proteinExistence type="predicted"/>
<keyword evidence="2" id="KW-1185">Reference proteome</keyword>
<reference evidence="1 2" key="1">
    <citation type="submission" date="2020-11" db="EMBL/GenBank/DDBJ databases">
        <title>Genome seq and assembly of Sphingosinicella sp.</title>
        <authorList>
            <person name="Chhetri G."/>
        </authorList>
    </citation>
    <scope>NUCLEOTIDE SEQUENCE [LARGE SCALE GENOMIC DNA]</scope>
    <source>
        <strain evidence="1 2">UDD2</strain>
    </source>
</reference>
<dbReference type="RefSeq" id="WP_200971779.1">
    <property type="nucleotide sequence ID" value="NZ_CP065592.1"/>
</dbReference>
<evidence type="ECO:0000313" key="1">
    <source>
        <dbReference type="EMBL" id="QPQ55103.1"/>
    </source>
</evidence>
<accession>A0A7T2LM81</accession>
<protein>
    <submittedName>
        <fullName evidence="1">Uncharacterized protein</fullName>
    </submittedName>
</protein>
<dbReference type="Proteomes" id="UP000594873">
    <property type="component" value="Chromosome"/>
</dbReference>
<dbReference type="AlphaFoldDB" id="A0A7T2LM81"/>
<dbReference type="EMBL" id="CP065592">
    <property type="protein sequence ID" value="QPQ55103.1"/>
    <property type="molecule type" value="Genomic_DNA"/>
</dbReference>